<comment type="caution">
    <text evidence="1">The sequence shown here is derived from an EMBL/GenBank/DDBJ whole genome shotgun (WGS) entry which is preliminary data.</text>
</comment>
<organism evidence="1 2">
    <name type="scientific">Rhodovulum bhavnagarense</name>
    <dbReference type="NCBI Taxonomy" id="992286"/>
    <lineage>
        <taxon>Bacteria</taxon>
        <taxon>Pseudomonadati</taxon>
        <taxon>Pseudomonadota</taxon>
        <taxon>Alphaproteobacteria</taxon>
        <taxon>Rhodobacterales</taxon>
        <taxon>Paracoccaceae</taxon>
        <taxon>Rhodovulum</taxon>
    </lineage>
</organism>
<evidence type="ECO:0000313" key="2">
    <source>
        <dbReference type="Proteomes" id="UP000295050"/>
    </source>
</evidence>
<keyword evidence="2" id="KW-1185">Reference proteome</keyword>
<sequence length="82" mass="9067">MSIVFHSRDGRSCLGLRMLFGRKQVICDTGGRRFLFEIEDPDASEGLVAEALRAAVDSRNPANRVLGELLARRIPTRPQAEG</sequence>
<dbReference type="Proteomes" id="UP000295050">
    <property type="component" value="Unassembled WGS sequence"/>
</dbReference>
<gene>
    <name evidence="1" type="ORF">EV663_102151</name>
</gene>
<proteinExistence type="predicted"/>
<dbReference type="AlphaFoldDB" id="A0A4R2RJG9"/>
<protein>
    <submittedName>
        <fullName evidence="1">Uncharacterized protein</fullName>
    </submittedName>
</protein>
<dbReference type="OrthoDB" id="7865363at2"/>
<accession>A0A4R2RJG9</accession>
<dbReference type="RefSeq" id="WP_132950569.1">
    <property type="nucleotide sequence ID" value="NZ_SLXU01000002.1"/>
</dbReference>
<name>A0A4R2RJG9_9RHOB</name>
<reference evidence="1 2" key="1">
    <citation type="submission" date="2019-03" db="EMBL/GenBank/DDBJ databases">
        <title>Genomic Encyclopedia of Type Strains, Phase IV (KMG-IV): sequencing the most valuable type-strain genomes for metagenomic binning, comparative biology and taxonomic classification.</title>
        <authorList>
            <person name="Goeker M."/>
        </authorList>
    </citation>
    <scope>NUCLEOTIDE SEQUENCE [LARGE SCALE GENOMIC DNA]</scope>
    <source>
        <strain evidence="1 2">DSM 24766</strain>
    </source>
</reference>
<dbReference type="EMBL" id="SLXU01000002">
    <property type="protein sequence ID" value="TCP62307.1"/>
    <property type="molecule type" value="Genomic_DNA"/>
</dbReference>
<evidence type="ECO:0000313" key="1">
    <source>
        <dbReference type="EMBL" id="TCP62307.1"/>
    </source>
</evidence>